<reference evidence="2 3" key="1">
    <citation type="submission" date="2019-07" db="EMBL/GenBank/DDBJ databases">
        <title>Whole genome shotgun sequence of Reyranella soli NBRC 108950.</title>
        <authorList>
            <person name="Hosoyama A."/>
            <person name="Uohara A."/>
            <person name="Ohji S."/>
            <person name="Ichikawa N."/>
        </authorList>
    </citation>
    <scope>NUCLEOTIDE SEQUENCE [LARGE SCALE GENOMIC DNA]</scope>
    <source>
        <strain evidence="2 3">NBRC 108950</strain>
    </source>
</reference>
<keyword evidence="1" id="KW-1133">Transmembrane helix</keyword>
<dbReference type="Pfam" id="PF06170">
    <property type="entry name" value="DUF983"/>
    <property type="match status" value="1"/>
</dbReference>
<dbReference type="AlphaFoldDB" id="A0A512NIU6"/>
<evidence type="ECO:0000256" key="1">
    <source>
        <dbReference type="SAM" id="Phobius"/>
    </source>
</evidence>
<name>A0A512NIU6_9HYPH</name>
<keyword evidence="1" id="KW-0812">Transmembrane</keyword>
<feature type="transmembrane region" description="Helical" evidence="1">
    <location>
        <begin position="54"/>
        <end position="74"/>
    </location>
</feature>
<keyword evidence="1" id="KW-0472">Membrane</keyword>
<dbReference type="EMBL" id="BKAJ01000112">
    <property type="protein sequence ID" value="GEP58873.1"/>
    <property type="molecule type" value="Genomic_DNA"/>
</dbReference>
<evidence type="ECO:0000313" key="2">
    <source>
        <dbReference type="EMBL" id="GEP58873.1"/>
    </source>
</evidence>
<dbReference type="OrthoDB" id="9799456at2"/>
<keyword evidence="3" id="KW-1185">Reference proteome</keyword>
<dbReference type="RefSeq" id="WP_147154260.1">
    <property type="nucleotide sequence ID" value="NZ_BKAJ01000112.1"/>
</dbReference>
<comment type="caution">
    <text evidence="2">The sequence shown here is derived from an EMBL/GenBank/DDBJ whole genome shotgun (WGS) entry which is preliminary data.</text>
</comment>
<proteinExistence type="predicted"/>
<feature type="transmembrane region" description="Helical" evidence="1">
    <location>
        <begin position="80"/>
        <end position="99"/>
    </location>
</feature>
<accession>A0A512NIU6</accession>
<evidence type="ECO:0000313" key="3">
    <source>
        <dbReference type="Proteomes" id="UP000321058"/>
    </source>
</evidence>
<sequence length="120" mass="13461">MSDWPRQSPVDVALRGACPRCGRGRLFAGLLNVAERCSECDLDLRGNDAGDGPAVFVILGLGAIVMILVFWVEFRFEPPWWVHVLIWGPLTVGLAVWMLRVLKAWLIAQQYTHRSTALDE</sequence>
<organism evidence="2 3">
    <name type="scientific">Reyranella soli</name>
    <dbReference type="NCBI Taxonomy" id="1230389"/>
    <lineage>
        <taxon>Bacteria</taxon>
        <taxon>Pseudomonadati</taxon>
        <taxon>Pseudomonadota</taxon>
        <taxon>Alphaproteobacteria</taxon>
        <taxon>Hyphomicrobiales</taxon>
        <taxon>Reyranellaceae</taxon>
        <taxon>Reyranella</taxon>
    </lineage>
</organism>
<gene>
    <name evidence="2" type="ORF">RSO01_60390</name>
</gene>
<protein>
    <submittedName>
        <fullName evidence="2">Membrane protein</fullName>
    </submittedName>
</protein>
<dbReference type="Proteomes" id="UP000321058">
    <property type="component" value="Unassembled WGS sequence"/>
</dbReference>
<dbReference type="InterPro" id="IPR009325">
    <property type="entry name" value="DUF983"/>
</dbReference>